<protein>
    <recommendedName>
        <fullName evidence="2">histidine kinase</fullName>
        <ecNumber evidence="2">2.7.13.3</ecNumber>
    </recommendedName>
</protein>
<evidence type="ECO:0000313" key="5">
    <source>
        <dbReference type="EMBL" id="SDD34961.1"/>
    </source>
</evidence>
<proteinExistence type="predicted"/>
<sequence length="203" mass="22854">MDKLLKMTDKIPEAEKELTVMNRNTERLLRLASQLLNFRRIESGNYTIHLSPVNIAALTEITWESFRPAADQKQISYRFYKSSATIMLQADEDALIKILSNLLDNAIKYGRSQVCCEVHMKTDTGKEEVLITVKNDGRMISPNASARIFEPFFRSKENGNIPGAGIGLPFARSLALLHQGTLTYHEEDHMNVFTLTLPLAPGS</sequence>
<dbReference type="PRINTS" id="PR00344">
    <property type="entry name" value="BCTRLSENSOR"/>
</dbReference>
<dbReference type="PANTHER" id="PTHR43547:SF2">
    <property type="entry name" value="HYBRID SIGNAL TRANSDUCTION HISTIDINE KINASE C"/>
    <property type="match status" value="1"/>
</dbReference>
<dbReference type="GO" id="GO:0000155">
    <property type="term" value="F:phosphorelay sensor kinase activity"/>
    <property type="evidence" value="ECO:0007669"/>
    <property type="project" value="TreeGrafter"/>
</dbReference>
<dbReference type="AlphaFoldDB" id="A0A1G6U0X2"/>
<keyword evidence="6" id="KW-1185">Reference proteome</keyword>
<reference evidence="6" key="1">
    <citation type="submission" date="2016-10" db="EMBL/GenBank/DDBJ databases">
        <authorList>
            <person name="Varghese N."/>
            <person name="Submissions S."/>
        </authorList>
    </citation>
    <scope>NUCLEOTIDE SEQUENCE [LARGE SCALE GENOMIC DNA]</scope>
    <source>
        <strain evidence="6">DSM 25811 / CCM 8410 / LMG 26954 / E90</strain>
    </source>
</reference>
<dbReference type="PROSITE" id="PS50109">
    <property type="entry name" value="HIS_KIN"/>
    <property type="match status" value="1"/>
</dbReference>
<evidence type="ECO:0000256" key="2">
    <source>
        <dbReference type="ARBA" id="ARBA00012438"/>
    </source>
</evidence>
<accession>A0A1G6U0X2</accession>
<feature type="domain" description="Histidine kinase" evidence="4">
    <location>
        <begin position="1"/>
        <end position="201"/>
    </location>
</feature>
<dbReference type="InterPro" id="IPR004358">
    <property type="entry name" value="Sig_transdc_His_kin-like_C"/>
</dbReference>
<organism evidence="5 6">
    <name type="scientific">Niabella drilacis (strain DSM 25811 / CCM 8410 / CCUG 62505 / LMG 26954 / E90)</name>
    <dbReference type="NCBI Taxonomy" id="1285928"/>
    <lineage>
        <taxon>Bacteria</taxon>
        <taxon>Pseudomonadati</taxon>
        <taxon>Bacteroidota</taxon>
        <taxon>Chitinophagia</taxon>
        <taxon>Chitinophagales</taxon>
        <taxon>Chitinophagaceae</taxon>
        <taxon>Niabella</taxon>
    </lineage>
</organism>
<comment type="catalytic activity">
    <reaction evidence="1">
        <text>ATP + protein L-histidine = ADP + protein N-phospho-L-histidine.</text>
        <dbReference type="EC" id="2.7.13.3"/>
    </reaction>
</comment>
<name>A0A1G6U0X2_NIADE</name>
<dbReference type="EMBL" id="FMZO01000008">
    <property type="protein sequence ID" value="SDD34961.1"/>
    <property type="molecule type" value="Genomic_DNA"/>
</dbReference>
<dbReference type="InterPro" id="IPR003594">
    <property type="entry name" value="HATPase_dom"/>
</dbReference>
<keyword evidence="5" id="KW-0418">Kinase</keyword>
<dbReference type="Gene3D" id="3.30.565.10">
    <property type="entry name" value="Histidine kinase-like ATPase, C-terminal domain"/>
    <property type="match status" value="1"/>
</dbReference>
<dbReference type="SUPFAM" id="SSF55874">
    <property type="entry name" value="ATPase domain of HSP90 chaperone/DNA topoisomerase II/histidine kinase"/>
    <property type="match status" value="1"/>
</dbReference>
<dbReference type="InterPro" id="IPR036890">
    <property type="entry name" value="HATPase_C_sf"/>
</dbReference>
<dbReference type="PANTHER" id="PTHR43547">
    <property type="entry name" value="TWO-COMPONENT HISTIDINE KINASE"/>
    <property type="match status" value="1"/>
</dbReference>
<dbReference type="SMART" id="SM00387">
    <property type="entry name" value="HATPase_c"/>
    <property type="match status" value="1"/>
</dbReference>
<evidence type="ECO:0000256" key="1">
    <source>
        <dbReference type="ARBA" id="ARBA00000085"/>
    </source>
</evidence>
<gene>
    <name evidence="5" type="ORF">SAMN04487894_108106</name>
</gene>
<evidence type="ECO:0000313" key="6">
    <source>
        <dbReference type="Proteomes" id="UP000198757"/>
    </source>
</evidence>
<evidence type="ECO:0000259" key="4">
    <source>
        <dbReference type="PROSITE" id="PS50109"/>
    </source>
</evidence>
<dbReference type="STRING" id="1285928.SAMN04487894_108106"/>
<keyword evidence="3" id="KW-0597">Phosphoprotein</keyword>
<dbReference type="InterPro" id="IPR005467">
    <property type="entry name" value="His_kinase_dom"/>
</dbReference>
<keyword evidence="5" id="KW-0808">Transferase</keyword>
<dbReference type="Pfam" id="PF02518">
    <property type="entry name" value="HATPase_c"/>
    <property type="match status" value="1"/>
</dbReference>
<evidence type="ECO:0000256" key="3">
    <source>
        <dbReference type="ARBA" id="ARBA00022553"/>
    </source>
</evidence>
<dbReference type="Proteomes" id="UP000198757">
    <property type="component" value="Unassembled WGS sequence"/>
</dbReference>
<dbReference type="EC" id="2.7.13.3" evidence="2"/>